<dbReference type="PANTHER" id="PTHR10824:SF4">
    <property type="entry name" value="ACYL-COENZYME A THIOESTERASE 1-LIKE"/>
    <property type="match status" value="1"/>
</dbReference>
<accession>A0A7X0PY63</accession>
<dbReference type="Pfam" id="PF08840">
    <property type="entry name" value="BAAT_C"/>
    <property type="match status" value="1"/>
</dbReference>
<protein>
    <submittedName>
        <fullName evidence="3">Acyl-CoA thioesterase/BAAT N-terminal domain-containing protein</fullName>
    </submittedName>
</protein>
<dbReference type="Pfam" id="PF04775">
    <property type="entry name" value="Bile_Hydr_Trans"/>
    <property type="match status" value="1"/>
</dbReference>
<feature type="domain" description="Acyl-CoA thioester hydrolase/bile acid-CoA amino acid N-acetyltransferase" evidence="1">
    <location>
        <begin position="19"/>
        <end position="138"/>
    </location>
</feature>
<dbReference type="Proteomes" id="UP001143674">
    <property type="component" value="Unassembled WGS sequence"/>
</dbReference>
<dbReference type="InterPro" id="IPR006862">
    <property type="entry name" value="Thio_Ohase/aa_AcTrfase"/>
</dbReference>
<sequence>MAAPSPFALGVAPADDLIDVPRRIVVTGLAPGARVGIVAQTRRGNAMLWHSRAAFIADADGTVDLSRDAPVGGDYTGVDPMGLVWSQRPEDGKAREVFPPSATAPLTTTLTATAQGASVHASFVQRLAAPGVTRQEVRDEGLVGTLYLPDPYAHPGPRPAVMVLNGSGGGINEPRAALYASHGYAAFALAYFKAPGLSDYISNTPLDYFERGLAWLRRRVRPLHDFVAVSGQSRGGELALLLGATFPEAVSAVIGYVPGAVVHSAQNAADPAIGREGPTWLYRGRPLPHLWEGNRTATWAPFDEGEPPHRHARAIRTALRDAQAVERARIRVERTRGPVLLLSATDDGSWPSSDYARMVTARLAEARHPYPVVHHDFAGAGHAIVFPYVPTTQLVYAHPVSGRISTGGGTPHANARADRQSWAAVRRFLAEAVAARGPSVTASRSLSAMQSSPADDVVDRAAGLVGGSATHTLRHARDKVAVATQGSHDALFDAALPGLTLGERLLVARYACRLTPAPELGAHYGARLADTPVDAAALQAVEHGDPATLSDARLRAILTFTRTLIERPIDGDRDALLRLPAAGLSTPDVVTLSQLIAFLSYQTRLVAGLRALREASQAQSQTRPAAPAAASTETAA</sequence>
<dbReference type="Gene3D" id="2.60.40.2240">
    <property type="entry name" value="Acyl-CoA thioester hydrolase/BAAT N-terminal domain"/>
    <property type="match status" value="1"/>
</dbReference>
<evidence type="ECO:0000313" key="3">
    <source>
        <dbReference type="EMBL" id="MDB0524509.1"/>
    </source>
</evidence>
<dbReference type="GO" id="GO:0006631">
    <property type="term" value="P:fatty acid metabolic process"/>
    <property type="evidence" value="ECO:0007669"/>
    <property type="project" value="TreeGrafter"/>
</dbReference>
<dbReference type="Gene3D" id="1.20.1290.10">
    <property type="entry name" value="AhpD-like"/>
    <property type="match status" value="1"/>
</dbReference>
<dbReference type="AlphaFoldDB" id="A0A7X0PY63"/>
<evidence type="ECO:0000313" key="4">
    <source>
        <dbReference type="Proteomes" id="UP001143674"/>
    </source>
</evidence>
<dbReference type="GO" id="GO:0047617">
    <property type="term" value="F:fatty acyl-CoA hydrolase activity"/>
    <property type="evidence" value="ECO:0007669"/>
    <property type="project" value="TreeGrafter"/>
</dbReference>
<evidence type="ECO:0000259" key="2">
    <source>
        <dbReference type="Pfam" id="PF08840"/>
    </source>
</evidence>
<dbReference type="InterPro" id="IPR042490">
    <property type="entry name" value="Thio_Ohase/BAAT_N"/>
</dbReference>
<gene>
    <name evidence="3" type="ORF">LBW55_23135</name>
</gene>
<dbReference type="SUPFAM" id="SSF53474">
    <property type="entry name" value="alpha/beta-Hydrolases"/>
    <property type="match status" value="1"/>
</dbReference>
<comment type="caution">
    <text evidence="3">The sequence shown here is derived from an EMBL/GenBank/DDBJ whole genome shotgun (WGS) entry which is preliminary data.</text>
</comment>
<dbReference type="Gene3D" id="3.40.50.1820">
    <property type="entry name" value="alpha/beta hydrolase"/>
    <property type="match status" value="1"/>
</dbReference>
<dbReference type="InterPro" id="IPR029058">
    <property type="entry name" value="AB_hydrolase_fold"/>
</dbReference>
<evidence type="ECO:0000259" key="1">
    <source>
        <dbReference type="Pfam" id="PF04775"/>
    </source>
</evidence>
<name>A0A7X0PY63_RALSL</name>
<dbReference type="PANTHER" id="PTHR10824">
    <property type="entry name" value="ACYL-COENZYME A THIOESTERASE-RELATED"/>
    <property type="match status" value="1"/>
</dbReference>
<organism evidence="3 4">
    <name type="scientific">Ralstonia solanacearum</name>
    <name type="common">Pseudomonas solanacearum</name>
    <dbReference type="NCBI Taxonomy" id="305"/>
    <lineage>
        <taxon>Bacteria</taxon>
        <taxon>Pseudomonadati</taxon>
        <taxon>Pseudomonadota</taxon>
        <taxon>Betaproteobacteria</taxon>
        <taxon>Burkholderiales</taxon>
        <taxon>Burkholderiaceae</taxon>
        <taxon>Ralstonia</taxon>
        <taxon>Ralstonia solanacearum species complex</taxon>
    </lineage>
</organism>
<dbReference type="EMBL" id="JAIVEX010000015">
    <property type="protein sequence ID" value="MDB0524509.1"/>
    <property type="molecule type" value="Genomic_DNA"/>
</dbReference>
<reference evidence="3" key="1">
    <citation type="submission" date="2021-09" db="EMBL/GenBank/DDBJ databases">
        <title>Genomic analysis of Ralstonia spp.</title>
        <authorList>
            <person name="Aburjaile F."/>
            <person name="Ariute J.C."/>
            <person name="Pais A.K.L."/>
            <person name="Albuquerque G.M.R."/>
            <person name="Silva A.M.F."/>
            <person name="Brenig B."/>
            <person name="Azevedo V."/>
            <person name="Matiuzzi M."/>
            <person name="Ramos R."/>
            <person name="Goes-Neto A."/>
            <person name="Soares S."/>
            <person name="Iseppon A.M.B."/>
            <person name="Souza E."/>
            <person name="Gama M."/>
        </authorList>
    </citation>
    <scope>NUCLEOTIDE SEQUENCE</scope>
    <source>
        <strain evidence="3">B4</strain>
    </source>
</reference>
<feature type="domain" description="BAAT/Acyl-CoA thioester hydrolase C-terminal" evidence="2">
    <location>
        <begin position="205"/>
        <end position="433"/>
    </location>
</feature>
<dbReference type="SUPFAM" id="SSF69118">
    <property type="entry name" value="AhpD-like"/>
    <property type="match status" value="1"/>
</dbReference>
<dbReference type="InterPro" id="IPR014940">
    <property type="entry name" value="BAAT_C"/>
</dbReference>
<proteinExistence type="predicted"/>
<dbReference type="GO" id="GO:0006637">
    <property type="term" value="P:acyl-CoA metabolic process"/>
    <property type="evidence" value="ECO:0007669"/>
    <property type="project" value="TreeGrafter"/>
</dbReference>
<dbReference type="InterPro" id="IPR029032">
    <property type="entry name" value="AhpD-like"/>
</dbReference>
<dbReference type="RefSeq" id="WP_184849782.1">
    <property type="nucleotide sequence ID" value="NZ_JABZEH010000001.1"/>
</dbReference>